<gene>
    <name evidence="4" type="ORF">EDD29_1129</name>
</gene>
<feature type="domain" description="Helix-hairpin-helix DNA-binding motif class 1" evidence="3">
    <location>
        <begin position="297"/>
        <end position="316"/>
    </location>
</feature>
<dbReference type="InterPro" id="IPR019554">
    <property type="entry name" value="Soluble_ligand-bd"/>
</dbReference>
<dbReference type="PANTHER" id="PTHR21180">
    <property type="entry name" value="ENDONUCLEASE/EXONUCLEASE/PHOSPHATASE FAMILY DOMAIN-CONTAINING PROTEIN 1"/>
    <property type="match status" value="1"/>
</dbReference>
<dbReference type="Proteomes" id="UP000272400">
    <property type="component" value="Unassembled WGS sequence"/>
</dbReference>
<dbReference type="GO" id="GO:0003677">
    <property type="term" value="F:DNA binding"/>
    <property type="evidence" value="ECO:0007669"/>
    <property type="project" value="InterPro"/>
</dbReference>
<name>A0A3N1CQP8_9ACTN</name>
<dbReference type="SMART" id="SM00278">
    <property type="entry name" value="HhH1"/>
    <property type="match status" value="2"/>
</dbReference>
<evidence type="ECO:0000256" key="1">
    <source>
        <dbReference type="SAM" id="MobiDB-lite"/>
    </source>
</evidence>
<evidence type="ECO:0000256" key="2">
    <source>
        <dbReference type="SAM" id="Phobius"/>
    </source>
</evidence>
<dbReference type="PANTHER" id="PTHR21180:SF32">
    <property type="entry name" value="ENDONUCLEASE_EXONUCLEASE_PHOSPHATASE FAMILY DOMAIN-CONTAINING PROTEIN 1"/>
    <property type="match status" value="1"/>
</dbReference>
<proteinExistence type="predicted"/>
<dbReference type="GO" id="GO:0015628">
    <property type="term" value="P:protein secretion by the type II secretion system"/>
    <property type="evidence" value="ECO:0007669"/>
    <property type="project" value="TreeGrafter"/>
</dbReference>
<keyword evidence="2" id="KW-0812">Transmembrane</keyword>
<keyword evidence="2" id="KW-1133">Transmembrane helix</keyword>
<dbReference type="InterPro" id="IPR051675">
    <property type="entry name" value="Endo/Exo/Phosphatase_dom_1"/>
</dbReference>
<dbReference type="InterPro" id="IPR010994">
    <property type="entry name" value="RuvA_2-like"/>
</dbReference>
<sequence length="319" mass="33036">MREVGDDRAADVFGTWAGRPGYGGSDLTAVRAGTGWGATGGGSEPAAVRVGRRAGEAMVVRNDGAMRQGGGQGTVREHGPREREEGGSGTAWVEDPLAGRSPHRWGGADARRTVAGLMERLDPGITGARALVVLAFVAAVATGVFFWATRPEAASFEQADPVRPVDPVPAASPVPVPTVRPVVVHVAGDVRSPGLVTLPADARVHEAVTAAGGLRPKAEVGALNLARKILDGEQITVGADQPPPPAQPLSPAGAPAAPVDLNTATLDQLQQLPGVGPVLAERILEHRTTHGPFRTPDQLRDVTGIGDRRYADLAPHIRV</sequence>
<feature type="transmembrane region" description="Helical" evidence="2">
    <location>
        <begin position="128"/>
        <end position="148"/>
    </location>
</feature>
<dbReference type="AlphaFoldDB" id="A0A3N1CQP8"/>
<dbReference type="RefSeq" id="WP_246052530.1">
    <property type="nucleotide sequence ID" value="NZ_RJKE01000001.1"/>
</dbReference>
<keyword evidence="5" id="KW-1185">Reference proteome</keyword>
<evidence type="ECO:0000313" key="5">
    <source>
        <dbReference type="Proteomes" id="UP000272400"/>
    </source>
</evidence>
<feature type="domain" description="Helix-hairpin-helix DNA-binding motif class 1" evidence="3">
    <location>
        <begin position="267"/>
        <end position="286"/>
    </location>
</feature>
<evidence type="ECO:0000259" key="3">
    <source>
        <dbReference type="SMART" id="SM00278"/>
    </source>
</evidence>
<keyword evidence="2" id="KW-0472">Membrane</keyword>
<dbReference type="SUPFAM" id="SSF47781">
    <property type="entry name" value="RuvA domain 2-like"/>
    <property type="match status" value="1"/>
</dbReference>
<dbReference type="Gene3D" id="1.10.150.320">
    <property type="entry name" value="Photosystem II 12 kDa extrinsic protein"/>
    <property type="match status" value="1"/>
</dbReference>
<dbReference type="Pfam" id="PF10531">
    <property type="entry name" value="SLBB"/>
    <property type="match status" value="1"/>
</dbReference>
<dbReference type="GO" id="GO:0015627">
    <property type="term" value="C:type II protein secretion system complex"/>
    <property type="evidence" value="ECO:0007669"/>
    <property type="project" value="TreeGrafter"/>
</dbReference>
<dbReference type="GO" id="GO:0006281">
    <property type="term" value="P:DNA repair"/>
    <property type="evidence" value="ECO:0007669"/>
    <property type="project" value="InterPro"/>
</dbReference>
<dbReference type="InterPro" id="IPR003583">
    <property type="entry name" value="Hlx-hairpin-Hlx_DNA-bd_motif"/>
</dbReference>
<feature type="region of interest" description="Disordered" evidence="1">
    <location>
        <begin position="64"/>
        <end position="105"/>
    </location>
</feature>
<feature type="compositionally biased region" description="Basic and acidic residues" evidence="1">
    <location>
        <begin position="75"/>
        <end position="86"/>
    </location>
</feature>
<comment type="caution">
    <text evidence="4">The sequence shown here is derived from an EMBL/GenBank/DDBJ whole genome shotgun (WGS) entry which is preliminary data.</text>
</comment>
<protein>
    <submittedName>
        <fullName evidence="4">ComEA protein</fullName>
    </submittedName>
</protein>
<dbReference type="Pfam" id="PF12836">
    <property type="entry name" value="HHH_3"/>
    <property type="match status" value="1"/>
</dbReference>
<dbReference type="EMBL" id="RJKE01000001">
    <property type="protein sequence ID" value="ROO83623.1"/>
    <property type="molecule type" value="Genomic_DNA"/>
</dbReference>
<accession>A0A3N1CQP8</accession>
<organism evidence="4 5">
    <name type="scientific">Actinocorallia herbida</name>
    <dbReference type="NCBI Taxonomy" id="58109"/>
    <lineage>
        <taxon>Bacteria</taxon>
        <taxon>Bacillati</taxon>
        <taxon>Actinomycetota</taxon>
        <taxon>Actinomycetes</taxon>
        <taxon>Streptosporangiales</taxon>
        <taxon>Thermomonosporaceae</taxon>
        <taxon>Actinocorallia</taxon>
    </lineage>
</organism>
<reference evidence="4 5" key="1">
    <citation type="submission" date="2018-11" db="EMBL/GenBank/DDBJ databases">
        <title>Sequencing the genomes of 1000 actinobacteria strains.</title>
        <authorList>
            <person name="Klenk H.-P."/>
        </authorList>
    </citation>
    <scope>NUCLEOTIDE SEQUENCE [LARGE SCALE GENOMIC DNA]</scope>
    <source>
        <strain evidence="4 5">DSM 44254</strain>
    </source>
</reference>
<evidence type="ECO:0000313" key="4">
    <source>
        <dbReference type="EMBL" id="ROO83623.1"/>
    </source>
</evidence>
<dbReference type="Gene3D" id="3.10.560.10">
    <property type="entry name" value="Outer membrane lipoprotein wza domain like"/>
    <property type="match status" value="1"/>
</dbReference>